<keyword evidence="4" id="KW-0539">Nucleus</keyword>
<evidence type="ECO:0000256" key="7">
    <source>
        <dbReference type="SAM" id="MobiDB-lite"/>
    </source>
</evidence>
<accession>A0A7T8HGX3</accession>
<dbReference type="GO" id="GO:0017025">
    <property type="term" value="F:TBP-class protein binding"/>
    <property type="evidence" value="ECO:0007669"/>
    <property type="project" value="TreeGrafter"/>
</dbReference>
<dbReference type="GO" id="GO:0000122">
    <property type="term" value="P:negative regulation of transcription by RNA polymerase II"/>
    <property type="evidence" value="ECO:0007669"/>
    <property type="project" value="InterPro"/>
</dbReference>
<evidence type="ECO:0000256" key="6">
    <source>
        <dbReference type="ARBA" id="ARBA00032651"/>
    </source>
</evidence>
<dbReference type="GO" id="GO:0046982">
    <property type="term" value="F:protein heterodimerization activity"/>
    <property type="evidence" value="ECO:0007669"/>
    <property type="project" value="InterPro"/>
</dbReference>
<dbReference type="InterPro" id="IPR009072">
    <property type="entry name" value="Histone-fold"/>
</dbReference>
<dbReference type="GO" id="GO:0017054">
    <property type="term" value="C:negative cofactor 2 complex"/>
    <property type="evidence" value="ECO:0007669"/>
    <property type="project" value="InterPro"/>
</dbReference>
<feature type="compositionally biased region" description="Low complexity" evidence="7">
    <location>
        <begin position="1"/>
        <end position="11"/>
    </location>
</feature>
<comment type="subcellular location">
    <subcellularLocation>
        <location evidence="1">Nucleus</location>
    </subcellularLocation>
</comment>
<dbReference type="GO" id="GO:0051123">
    <property type="term" value="P:RNA polymerase II preinitiation complex assembly"/>
    <property type="evidence" value="ECO:0007669"/>
    <property type="project" value="TreeGrafter"/>
</dbReference>
<dbReference type="PANTHER" id="PTHR46138">
    <property type="entry name" value="PROTEIN DR1"/>
    <property type="match status" value="1"/>
</dbReference>
<evidence type="ECO:0000259" key="8">
    <source>
        <dbReference type="Pfam" id="PF00808"/>
    </source>
</evidence>
<dbReference type="AlphaFoldDB" id="A0A7T8HGX3"/>
<evidence type="ECO:0000256" key="3">
    <source>
        <dbReference type="ARBA" id="ARBA00018742"/>
    </source>
</evidence>
<feature type="domain" description="Transcription factor CBF/NF-Y/archaeal histone" evidence="8">
    <location>
        <begin position="22"/>
        <end position="85"/>
    </location>
</feature>
<protein>
    <recommendedName>
        <fullName evidence="3">Protein Dr1</fullName>
    </recommendedName>
    <alternativeName>
        <fullName evidence="6">Down-regulator of transcription 1</fullName>
    </alternativeName>
    <alternativeName>
        <fullName evidence="5">Negative cofactor 2-beta</fullName>
    </alternativeName>
</protein>
<sequence length="192" mass="21024">MNDSSRSSSPGGASGQPDEDLTIPRAAMNKMIKELLPNVRVANESRELILNCCTEFIHLLSSESNEVCNTQSKKTISAEHVLSALESLGFGDFRQEAQEVLNECKDVAAKRRKQSTRLENLGIPEEELLRQQQELFAKARAAAAIEEQQQQQFGGGLLMNNKISSSSSLVISKLQSNLSILAAQPRKKVAAI</sequence>
<evidence type="ECO:0000313" key="10">
    <source>
        <dbReference type="Proteomes" id="UP000595437"/>
    </source>
</evidence>
<proteinExistence type="inferred from homology"/>
<dbReference type="Proteomes" id="UP000595437">
    <property type="component" value="Chromosome 6"/>
</dbReference>
<keyword evidence="10" id="KW-1185">Reference proteome</keyword>
<dbReference type="GO" id="GO:0016251">
    <property type="term" value="F:RNA polymerase II general transcription initiation factor activity"/>
    <property type="evidence" value="ECO:0007669"/>
    <property type="project" value="TreeGrafter"/>
</dbReference>
<name>A0A7T8HGX3_CALRO</name>
<dbReference type="CDD" id="cd22905">
    <property type="entry name" value="HFD_Dr1"/>
    <property type="match status" value="1"/>
</dbReference>
<evidence type="ECO:0000256" key="1">
    <source>
        <dbReference type="ARBA" id="ARBA00004123"/>
    </source>
</evidence>
<dbReference type="FunFam" id="1.10.20.10:FF:000019">
    <property type="entry name" value="Negative cofactor 2 beta"/>
    <property type="match status" value="1"/>
</dbReference>
<dbReference type="InterPro" id="IPR003958">
    <property type="entry name" value="CBFA_NFYB_domain"/>
</dbReference>
<dbReference type="Gene3D" id="1.10.20.10">
    <property type="entry name" value="Histone, subunit A"/>
    <property type="match status" value="1"/>
</dbReference>
<dbReference type="OrthoDB" id="601405at2759"/>
<dbReference type="EMBL" id="CP045895">
    <property type="protein sequence ID" value="QQP49640.1"/>
    <property type="molecule type" value="Genomic_DNA"/>
</dbReference>
<evidence type="ECO:0000313" key="9">
    <source>
        <dbReference type="EMBL" id="QQP49640.1"/>
    </source>
</evidence>
<reference evidence="10" key="1">
    <citation type="submission" date="2021-01" db="EMBL/GenBank/DDBJ databases">
        <title>Caligus Genome Assembly.</title>
        <authorList>
            <person name="Gallardo-Escarate C."/>
        </authorList>
    </citation>
    <scope>NUCLEOTIDE SEQUENCE [LARGE SCALE GENOMIC DNA]</scope>
</reference>
<feature type="region of interest" description="Disordered" evidence="7">
    <location>
        <begin position="1"/>
        <end position="21"/>
    </location>
</feature>
<evidence type="ECO:0000256" key="5">
    <source>
        <dbReference type="ARBA" id="ARBA00030451"/>
    </source>
</evidence>
<dbReference type="InterPro" id="IPR042225">
    <property type="entry name" value="Ncb2"/>
</dbReference>
<comment type="similarity">
    <text evidence="2">Belongs to the NC2 beta/DR1 family.</text>
</comment>
<evidence type="ECO:0000256" key="2">
    <source>
        <dbReference type="ARBA" id="ARBA00009245"/>
    </source>
</evidence>
<evidence type="ECO:0000256" key="4">
    <source>
        <dbReference type="ARBA" id="ARBA00023242"/>
    </source>
</evidence>
<dbReference type="Pfam" id="PF00808">
    <property type="entry name" value="CBFD_NFYB_HMF"/>
    <property type="match status" value="1"/>
</dbReference>
<dbReference type="SUPFAM" id="SSF47113">
    <property type="entry name" value="Histone-fold"/>
    <property type="match status" value="1"/>
</dbReference>
<dbReference type="PANTHER" id="PTHR46138:SF1">
    <property type="entry name" value="PROTEIN DR1"/>
    <property type="match status" value="1"/>
</dbReference>
<gene>
    <name evidence="9" type="ORF">FKW44_010381</name>
</gene>
<organism evidence="9 10">
    <name type="scientific">Caligus rogercresseyi</name>
    <name type="common">Sea louse</name>
    <dbReference type="NCBI Taxonomy" id="217165"/>
    <lineage>
        <taxon>Eukaryota</taxon>
        <taxon>Metazoa</taxon>
        <taxon>Ecdysozoa</taxon>
        <taxon>Arthropoda</taxon>
        <taxon>Crustacea</taxon>
        <taxon>Multicrustacea</taxon>
        <taxon>Hexanauplia</taxon>
        <taxon>Copepoda</taxon>
        <taxon>Siphonostomatoida</taxon>
        <taxon>Caligidae</taxon>
        <taxon>Caligus</taxon>
    </lineage>
</organism>